<feature type="transmembrane region" description="Helical" evidence="9">
    <location>
        <begin position="137"/>
        <end position="157"/>
    </location>
</feature>
<evidence type="ECO:0000313" key="11">
    <source>
        <dbReference type="Proteomes" id="UP000013201"/>
    </source>
</evidence>
<comment type="caution">
    <text evidence="10">The sequence shown here is derived from an EMBL/GenBank/DDBJ whole genome shotgun (WGS) entry which is preliminary data.</text>
</comment>
<reference evidence="11" key="2">
    <citation type="submission" date="2013-04" db="EMBL/GenBank/DDBJ databases">
        <title>Bisphenol A degrading Sphingobium sp. strain BiD32.</title>
        <authorList>
            <person name="Nielsen J.L."/>
            <person name="Zhou N.A."/>
            <person name="Kjeldal H."/>
        </authorList>
    </citation>
    <scope>NUCLEOTIDE SEQUENCE [LARGE SCALE GENOMIC DNA]</scope>
    <source>
        <strain evidence="11">BiD32</strain>
    </source>
</reference>
<comment type="similarity">
    <text evidence="2">Belongs to the amino acid-polyamine-organocation (APC) superfamily. Basic amino acid/polyamine antiporter (APA) (TC 2.A.3.2) family.</text>
</comment>
<feature type="transmembrane region" description="Helical" evidence="9">
    <location>
        <begin position="169"/>
        <end position="189"/>
    </location>
</feature>
<dbReference type="GO" id="GO:0005886">
    <property type="term" value="C:plasma membrane"/>
    <property type="evidence" value="ECO:0007669"/>
    <property type="project" value="UniProtKB-SubCell"/>
</dbReference>
<keyword evidence="5 9" id="KW-0812">Transmembrane</keyword>
<gene>
    <name evidence="10" type="ORF">EBBID32_36690</name>
</gene>
<dbReference type="InterPro" id="IPR002293">
    <property type="entry name" value="AA/rel_permease1"/>
</dbReference>
<evidence type="ECO:0000256" key="9">
    <source>
        <dbReference type="SAM" id="Phobius"/>
    </source>
</evidence>
<feature type="transmembrane region" description="Helical" evidence="9">
    <location>
        <begin position="334"/>
        <end position="352"/>
    </location>
</feature>
<dbReference type="PIRSF" id="PIRSF006060">
    <property type="entry name" value="AA_transporter"/>
    <property type="match status" value="1"/>
</dbReference>
<feature type="transmembrane region" description="Helical" evidence="9">
    <location>
        <begin position="241"/>
        <end position="266"/>
    </location>
</feature>
<dbReference type="AlphaFoldDB" id="N1MVG2"/>
<feature type="transmembrane region" description="Helical" evidence="9">
    <location>
        <begin position="24"/>
        <end position="45"/>
    </location>
</feature>
<evidence type="ECO:0000256" key="1">
    <source>
        <dbReference type="ARBA" id="ARBA00004651"/>
    </source>
</evidence>
<dbReference type="PANTHER" id="PTHR42770">
    <property type="entry name" value="AMINO ACID TRANSPORTER-RELATED"/>
    <property type="match status" value="1"/>
</dbReference>
<dbReference type="Proteomes" id="UP000013201">
    <property type="component" value="Unassembled WGS sequence"/>
</dbReference>
<keyword evidence="7 9" id="KW-0472">Membrane</keyword>
<keyword evidence="6 9" id="KW-1133">Transmembrane helix</keyword>
<evidence type="ECO:0000256" key="4">
    <source>
        <dbReference type="ARBA" id="ARBA00022475"/>
    </source>
</evidence>
<feature type="transmembrane region" description="Helical" evidence="9">
    <location>
        <begin position="93"/>
        <end position="117"/>
    </location>
</feature>
<name>N1MVG2_9SPHN</name>
<comment type="subcellular location">
    <subcellularLocation>
        <location evidence="1">Cell membrane</location>
        <topology evidence="1">Multi-pass membrane protein</topology>
    </subcellularLocation>
</comment>
<dbReference type="PANTHER" id="PTHR42770:SF18">
    <property type="entry name" value="ARGININE_AGMATINE ANTIPORTER"/>
    <property type="match status" value="1"/>
</dbReference>
<evidence type="ECO:0000256" key="7">
    <source>
        <dbReference type="ARBA" id="ARBA00023136"/>
    </source>
</evidence>
<evidence type="ECO:0000256" key="6">
    <source>
        <dbReference type="ARBA" id="ARBA00022989"/>
    </source>
</evidence>
<dbReference type="RefSeq" id="WP_006962792.1">
    <property type="nucleotide sequence ID" value="NZ_CAVK010000187.1"/>
</dbReference>
<evidence type="ECO:0000256" key="5">
    <source>
        <dbReference type="ARBA" id="ARBA00022692"/>
    </source>
</evidence>
<evidence type="ECO:0000256" key="3">
    <source>
        <dbReference type="ARBA" id="ARBA00021069"/>
    </source>
</evidence>
<evidence type="ECO:0000256" key="8">
    <source>
        <dbReference type="ARBA" id="ARBA00045636"/>
    </source>
</evidence>
<accession>N1MVG2</accession>
<sequence>MAVEDDVQDDVTPPSAAARPTRTLGLAACIALVMGNMIGSGVFLLPAALAPFGWDAVAGWGFTIAGSLVLAFVIARLTVALPGTSASQMIARAYGPLAGFAIGWIYWLSIIITNVTIAVAATANLSSILPLLARPGVGALCSIGFLWAMTGINLLGARAAGMTQIVTTIIKLIPIAVVLVLLVVTVGSGTAQVAPFPAEGLTGAGITASAALTLWALLGFESASVAADKVRDPTRTIPRATMIGTAVTGLIYLLVCSGIALTLPAAETQTGSPFGAFVSHYWSPGPASFIALFVAISCLGALNGWTLLMGEVPLAMARAGELPRWLAGTDAKGTPVRGLILSTMLASLLLVANSLQGLVALFTAMALLATSATLWLYVGCALASMRFRVVVPAAVVGLGYALWTLWGAGIVASGSSVLLMAAGLPFYWWARNSPHRSNNRSG</sequence>
<protein>
    <recommendedName>
        <fullName evidence="3">Arginine/agmatine antiporter</fullName>
    </recommendedName>
</protein>
<feature type="transmembrane region" description="Helical" evidence="9">
    <location>
        <begin position="201"/>
        <end position="220"/>
    </location>
</feature>
<feature type="transmembrane region" description="Helical" evidence="9">
    <location>
        <begin position="57"/>
        <end position="81"/>
    </location>
</feature>
<feature type="transmembrane region" description="Helical" evidence="9">
    <location>
        <begin position="286"/>
        <end position="308"/>
    </location>
</feature>
<reference evidence="10 11" key="1">
    <citation type="submission" date="2013-03" db="EMBL/GenBank/DDBJ databases">
        <authorList>
            <person name="Le V."/>
        </authorList>
    </citation>
    <scope>NUCLEOTIDE SEQUENCE [LARGE SCALE GENOMIC DNA]</scope>
    <source>
        <strain evidence="10 11">BiD32</strain>
    </source>
</reference>
<feature type="transmembrane region" description="Helical" evidence="9">
    <location>
        <begin position="358"/>
        <end position="378"/>
    </location>
</feature>
<dbReference type="EMBL" id="CAVK010000187">
    <property type="protein sequence ID" value="CCW19303.1"/>
    <property type="molecule type" value="Genomic_DNA"/>
</dbReference>
<keyword evidence="4" id="KW-1003">Cell membrane</keyword>
<feature type="transmembrane region" description="Helical" evidence="9">
    <location>
        <begin position="385"/>
        <end position="403"/>
    </location>
</feature>
<comment type="function">
    <text evidence="8">Major component of the acid-resistance (AR) system allowing enteric pathogens to survive the acidic environment in the stomach. Exchanges extracellular arginine for its intracellular decarboxylation product agmatine (Agm) thereby expelling intracellular protons. Probably undergoes several conformational states in order to translocate the substrate across the membrane; keeps the substrate accessible to only 1 side of the membrane at a time by opening and closing 3 membrane-internal gates.</text>
</comment>
<organism evidence="10 11">
    <name type="scientific">Sphingobium indicum BiD32</name>
    <dbReference type="NCBI Taxonomy" id="1301087"/>
    <lineage>
        <taxon>Bacteria</taxon>
        <taxon>Pseudomonadati</taxon>
        <taxon>Pseudomonadota</taxon>
        <taxon>Alphaproteobacteria</taxon>
        <taxon>Sphingomonadales</taxon>
        <taxon>Sphingomonadaceae</taxon>
        <taxon>Sphingobium</taxon>
    </lineage>
</organism>
<evidence type="ECO:0000256" key="2">
    <source>
        <dbReference type="ARBA" id="ARBA00008220"/>
    </source>
</evidence>
<keyword evidence="11" id="KW-1185">Reference proteome</keyword>
<evidence type="ECO:0000313" key="10">
    <source>
        <dbReference type="EMBL" id="CCW19303.1"/>
    </source>
</evidence>
<dbReference type="InterPro" id="IPR050367">
    <property type="entry name" value="APC_superfamily"/>
</dbReference>
<dbReference type="GO" id="GO:0022857">
    <property type="term" value="F:transmembrane transporter activity"/>
    <property type="evidence" value="ECO:0007669"/>
    <property type="project" value="InterPro"/>
</dbReference>
<dbReference type="Pfam" id="PF13520">
    <property type="entry name" value="AA_permease_2"/>
    <property type="match status" value="1"/>
</dbReference>
<proteinExistence type="inferred from homology"/>
<feature type="transmembrane region" description="Helical" evidence="9">
    <location>
        <begin position="409"/>
        <end position="430"/>
    </location>
</feature>
<dbReference type="Gene3D" id="1.20.1740.10">
    <property type="entry name" value="Amino acid/polyamine transporter I"/>
    <property type="match status" value="1"/>
</dbReference>